<sequence length="105" mass="12127">MHLQVYGSMVIKWWARSTRWKHRRWRGPVYLALASAPCRSRDHVGCSRNGSRCQSAAAARLGIHELQLKITFLRWIQNNNVINTQSPGLLEIDTPIADCFYTFNI</sequence>
<evidence type="ECO:0000313" key="1">
    <source>
        <dbReference type="EMBL" id="JAA99291.1"/>
    </source>
</evidence>
<reference evidence="1" key="1">
    <citation type="submission" date="2013-07" db="EMBL/GenBank/DDBJ databases">
        <title>Transcriptome sequencing and developmental regulation of gene expression in Anopheles aquasalis.</title>
        <authorList>
            <consortium name="Brazilian Malaria Network (MCT/CNPq/MS/SCTIE/DECIT/PRONEX 555648/2009-5) and Research Network on Bioactive Molecules from Arthropod Vectors (NAP-MOBIARVE"/>
            <consortium name="University of Sao Paulo)"/>
            <person name="Marinotti O."/>
            <person name="Ribeiro J.M.C."/>
            <person name="Costa-da-Silva A.L."/>
            <person name="Silva M.C.P."/>
            <person name="Lopes A.R."/>
            <person name="Barros M.S."/>
            <person name="Sa-Nunes A."/>
            <person name="Konjin B.B."/>
            <person name="Carvalho E."/>
            <person name="Suesdek L."/>
            <person name="Silva-Neto M.A.C."/>
            <person name="Capurro M.L."/>
        </authorList>
    </citation>
    <scope>NUCLEOTIDE SEQUENCE</scope>
    <source>
        <tissue evidence="1">Whole body</tissue>
    </source>
</reference>
<protein>
    <submittedName>
        <fullName evidence="1">Putative secreted protein</fullName>
    </submittedName>
</protein>
<dbReference type="EMBL" id="GAMD01002299">
    <property type="protein sequence ID" value="JAA99291.1"/>
    <property type="molecule type" value="mRNA"/>
</dbReference>
<dbReference type="AlphaFoldDB" id="T1DQS0"/>
<accession>T1DQS0</accession>
<organism evidence="1">
    <name type="scientific">Anopheles aquasalis</name>
    <name type="common">Malaria mosquito</name>
    <dbReference type="NCBI Taxonomy" id="42839"/>
    <lineage>
        <taxon>Eukaryota</taxon>
        <taxon>Metazoa</taxon>
        <taxon>Ecdysozoa</taxon>
        <taxon>Arthropoda</taxon>
        <taxon>Hexapoda</taxon>
        <taxon>Insecta</taxon>
        <taxon>Pterygota</taxon>
        <taxon>Neoptera</taxon>
        <taxon>Endopterygota</taxon>
        <taxon>Diptera</taxon>
        <taxon>Nematocera</taxon>
        <taxon>Culicoidea</taxon>
        <taxon>Culicidae</taxon>
        <taxon>Anophelinae</taxon>
        <taxon>Anopheles</taxon>
    </lineage>
</organism>
<proteinExistence type="evidence at transcript level"/>
<name>T1DQS0_ANOAQ</name>